<dbReference type="Pfam" id="PF10987">
    <property type="entry name" value="DUF2806"/>
    <property type="match status" value="1"/>
</dbReference>
<reference evidence="2" key="1">
    <citation type="submission" date="2021-03" db="EMBL/GenBank/DDBJ databases">
        <title>Plesiomonas shigelloides zfcc0051, isolated from zebrafish feces.</title>
        <authorList>
            <person name="Vanderhoek Z."/>
            <person name="Gaulke C."/>
        </authorList>
    </citation>
    <scope>NUCLEOTIDE SEQUENCE</scope>
    <source>
        <strain evidence="2">Zfcc0051</strain>
    </source>
</reference>
<dbReference type="KEGG" id="pshi:SAMEA2665130_2702"/>
<dbReference type="NCBIfam" id="TIGR03899">
    <property type="entry name" value="TIGR03899 family protein"/>
    <property type="match status" value="1"/>
</dbReference>
<comment type="caution">
    <text evidence="2">The sequence shown here is derived from an EMBL/GenBank/DDBJ whole genome shotgun (WGS) entry which is preliminary data.</text>
</comment>
<dbReference type="Proteomes" id="UP000664658">
    <property type="component" value="Unassembled WGS sequence"/>
</dbReference>
<accession>A0A1A9B197</accession>
<feature type="region of interest" description="Disordered" evidence="1">
    <location>
        <begin position="1"/>
        <end position="24"/>
    </location>
</feature>
<dbReference type="EMBL" id="JAFNAA010000005">
    <property type="protein sequence ID" value="MBO1107820.1"/>
    <property type="molecule type" value="Genomic_DNA"/>
</dbReference>
<feature type="compositionally biased region" description="Low complexity" evidence="1">
    <location>
        <begin position="1"/>
        <end position="16"/>
    </location>
</feature>
<gene>
    <name evidence="2" type="ORF">J2R62_06230</name>
</gene>
<proteinExistence type="predicted"/>
<protein>
    <submittedName>
        <fullName evidence="2">TIGR03899 family protein</fullName>
    </submittedName>
</protein>
<dbReference type="AlphaFoldDB" id="A0A1A9B197"/>
<dbReference type="GeneID" id="69704470"/>
<organism evidence="2 3">
    <name type="scientific">Plesiomonas shigelloides</name>
    <name type="common">Aeromonas shigelloides</name>
    <dbReference type="NCBI Taxonomy" id="703"/>
    <lineage>
        <taxon>Bacteria</taxon>
        <taxon>Pseudomonadati</taxon>
        <taxon>Pseudomonadota</taxon>
        <taxon>Gammaproteobacteria</taxon>
        <taxon>Enterobacterales</taxon>
        <taxon>Enterobacteriaceae</taxon>
        <taxon>Plesiomonas</taxon>
    </lineage>
</organism>
<dbReference type="InterPro" id="IPR021254">
    <property type="entry name" value="DUF2806"/>
</dbReference>
<dbReference type="RefSeq" id="WP_010864736.1">
    <property type="nucleotide sequence ID" value="NZ_CP027852.1"/>
</dbReference>
<evidence type="ECO:0000313" key="3">
    <source>
        <dbReference type="Proteomes" id="UP000664658"/>
    </source>
</evidence>
<evidence type="ECO:0000256" key="1">
    <source>
        <dbReference type="SAM" id="MobiDB-lite"/>
    </source>
</evidence>
<name>A0A1A9B197_PLESH</name>
<evidence type="ECO:0000313" key="2">
    <source>
        <dbReference type="EMBL" id="MBO1107820.1"/>
    </source>
</evidence>
<sequence>MTSAEQAAGQESSASANEHTDNSRLISARQRAIDLAINRHIDGKIYPQQPTKLEQRLQRRLQQEQLQRQENLEKIMQIAASLCQDTLATESDPDWISSFLQLAQETRGAPMQRLWGRILAQEIVQPGSFSIKALRTLRDMTHREAMLFQRACAVACSFGADLSAKRIITGIRPGKNGLKSLFRAPAPEQLNLGSFKLPFSALLLLQELGLLLGGELESGSLLPEQNYSLRFASTDLTLTTHDTGHRLTYYRFSPVGEELSQLLIGTSLPEYIQCLSSLLGAHLTVTPRSANVSV</sequence>